<dbReference type="Proteomes" id="UP000692954">
    <property type="component" value="Unassembled WGS sequence"/>
</dbReference>
<proteinExistence type="predicted"/>
<accession>A0A8S1Q3B8</accession>
<gene>
    <name evidence="1" type="ORF">PSON_ATCC_30995.1.T0950094</name>
</gene>
<keyword evidence="2" id="KW-1185">Reference proteome</keyword>
<dbReference type="AlphaFoldDB" id="A0A8S1Q3B8"/>
<sequence>MGNYFKTKPKDKLNKEMIEFLKSRKLQHINDEYTYFQLGY</sequence>
<evidence type="ECO:0000313" key="2">
    <source>
        <dbReference type="Proteomes" id="UP000692954"/>
    </source>
</evidence>
<dbReference type="EMBL" id="CAJJDN010000095">
    <property type="protein sequence ID" value="CAD8110176.1"/>
    <property type="molecule type" value="Genomic_DNA"/>
</dbReference>
<comment type="caution">
    <text evidence="1">The sequence shown here is derived from an EMBL/GenBank/DDBJ whole genome shotgun (WGS) entry which is preliminary data.</text>
</comment>
<evidence type="ECO:0000313" key="1">
    <source>
        <dbReference type="EMBL" id="CAD8110176.1"/>
    </source>
</evidence>
<organism evidence="1 2">
    <name type="scientific">Paramecium sonneborni</name>
    <dbReference type="NCBI Taxonomy" id="65129"/>
    <lineage>
        <taxon>Eukaryota</taxon>
        <taxon>Sar</taxon>
        <taxon>Alveolata</taxon>
        <taxon>Ciliophora</taxon>
        <taxon>Intramacronucleata</taxon>
        <taxon>Oligohymenophorea</taxon>
        <taxon>Peniculida</taxon>
        <taxon>Parameciidae</taxon>
        <taxon>Paramecium</taxon>
    </lineage>
</organism>
<name>A0A8S1Q3B8_9CILI</name>
<reference evidence="1" key="1">
    <citation type="submission" date="2021-01" db="EMBL/GenBank/DDBJ databases">
        <authorList>
            <consortium name="Genoscope - CEA"/>
            <person name="William W."/>
        </authorList>
    </citation>
    <scope>NUCLEOTIDE SEQUENCE</scope>
</reference>
<protein>
    <submittedName>
        <fullName evidence="1">Uncharacterized protein</fullName>
    </submittedName>
</protein>